<dbReference type="Proteomes" id="UP001387215">
    <property type="component" value="Unassembled WGS sequence"/>
</dbReference>
<evidence type="ECO:0008006" key="4">
    <source>
        <dbReference type="Google" id="ProtNLM"/>
    </source>
</evidence>
<evidence type="ECO:0000256" key="1">
    <source>
        <dbReference type="SAM" id="SignalP"/>
    </source>
</evidence>
<evidence type="ECO:0000313" key="3">
    <source>
        <dbReference type="Proteomes" id="UP001387215"/>
    </source>
</evidence>
<comment type="caution">
    <text evidence="2">The sequence shown here is derived from an EMBL/GenBank/DDBJ whole genome shotgun (WGS) entry which is preliminary data.</text>
</comment>
<keyword evidence="1" id="KW-0732">Signal</keyword>
<feature type="chain" id="PRO_5045609362" description="DUF3015 domain-containing protein" evidence="1">
    <location>
        <begin position="24"/>
        <end position="234"/>
    </location>
</feature>
<organism evidence="2 3">
    <name type="scientific">Lysobacter firmicutimachus</name>
    <dbReference type="NCBI Taxonomy" id="1792846"/>
    <lineage>
        <taxon>Bacteria</taxon>
        <taxon>Pseudomonadati</taxon>
        <taxon>Pseudomonadota</taxon>
        <taxon>Gammaproteobacteria</taxon>
        <taxon>Lysobacterales</taxon>
        <taxon>Lysobacteraceae</taxon>
        <taxon>Lysobacter</taxon>
    </lineage>
</organism>
<feature type="signal peptide" evidence="1">
    <location>
        <begin position="1"/>
        <end position="23"/>
    </location>
</feature>
<sequence length="234" mass="24889">MKLLATSLGIALSLASLPGACQSFPSSENYSYNPMHGVGVAHNAYAGCLIVNYAGGGELVLADSLVRKCGARKDEDADEFVREYAQIAGSLRPDPRLTLADNLRSLHSRFDPAQFAYFKDIDRVFAGAADPEAASRELKALEAKAIGQLGRSDGDLEVLAAIATARYSLELWSRQRPLVTTAGRSFPWEVVAADVAGLLLGNAACGRECGVLVSTVFSAVAALQDLQQLDKSVR</sequence>
<gene>
    <name evidence="2" type="ORF">V2J18_01985</name>
</gene>
<dbReference type="RefSeq" id="WP_141233431.1">
    <property type="nucleotide sequence ID" value="NZ_JBANDL010000002.1"/>
</dbReference>
<accession>A0ABU8CYY6</accession>
<proteinExistence type="predicted"/>
<dbReference type="EMBL" id="JBANDL010000002">
    <property type="protein sequence ID" value="MEI2453440.1"/>
    <property type="molecule type" value="Genomic_DNA"/>
</dbReference>
<keyword evidence="3" id="KW-1185">Reference proteome</keyword>
<reference evidence="2 3" key="1">
    <citation type="submission" date="2024-02" db="EMBL/GenBank/DDBJ databases">
        <title>Lysobacter Genome Sequencing and Mining.</title>
        <authorList>
            <person name="Bierman J."/>
            <person name="Walker M.C."/>
        </authorList>
    </citation>
    <scope>NUCLEOTIDE SEQUENCE [LARGE SCALE GENOMIC DNA]</scope>
    <source>
        <strain evidence="2 3">PB6250</strain>
    </source>
</reference>
<evidence type="ECO:0000313" key="2">
    <source>
        <dbReference type="EMBL" id="MEI2453440.1"/>
    </source>
</evidence>
<protein>
    <recommendedName>
        <fullName evidence="4">DUF3015 domain-containing protein</fullName>
    </recommendedName>
</protein>
<name>A0ABU8CYY6_9GAMM</name>